<reference evidence="3 4" key="1">
    <citation type="journal article" date="2018" name="Gigascience">
        <title>Genomes of trombidid mites reveal novel predicted allergens and laterally-transferred genes associated with secondary metabolism.</title>
        <authorList>
            <person name="Dong X."/>
            <person name="Chaisiri K."/>
            <person name="Xia D."/>
            <person name="Armstrong S.D."/>
            <person name="Fang Y."/>
            <person name="Donnelly M.J."/>
            <person name="Kadowaki T."/>
            <person name="McGarry J.W."/>
            <person name="Darby A.C."/>
            <person name="Makepeace B.L."/>
        </authorList>
    </citation>
    <scope>NUCLEOTIDE SEQUENCE [LARGE SCALE GENOMIC DNA]</scope>
    <source>
        <strain evidence="3">UoL-WK</strain>
    </source>
</reference>
<feature type="transmembrane region" description="Helical" evidence="1">
    <location>
        <begin position="375"/>
        <end position="395"/>
    </location>
</feature>
<feature type="transmembrane region" description="Helical" evidence="1">
    <location>
        <begin position="150"/>
        <end position="174"/>
    </location>
</feature>
<keyword evidence="1" id="KW-0812">Transmembrane</keyword>
<feature type="transmembrane region" description="Helical" evidence="1">
    <location>
        <begin position="93"/>
        <end position="112"/>
    </location>
</feature>
<feature type="transmembrane region" description="Helical" evidence="1">
    <location>
        <begin position="435"/>
        <end position="453"/>
    </location>
</feature>
<keyword evidence="1" id="KW-0472">Membrane</keyword>
<dbReference type="PANTHER" id="PTHR20765">
    <property type="entry name" value="SOLUTE CARRIER FAMILY 43 MEMBER 3-RELATED"/>
    <property type="match status" value="1"/>
</dbReference>
<keyword evidence="4" id="KW-1185">Reference proteome</keyword>
<sequence length="503" mass="57394">MLKDEGIYEDLCQKSVNDDILEITRNVSIIHYFPAEIFDEIDRIESPMMDFSKNNECIEQDKVLNLAYTIGAFFNGFTAFIWGFLLDKWGLRIVRLIINSFLTIGSIMLCLLNKDRSYLVFPAITLLCLGGIPLRIANMQFANLYPKYRSSIIALYSGAFSASAITFVILKHLFDNGLSFFWSCFVLVALSLLMIAFTFSLLPKDKVSEHSASESKEVLTFKKNGTVCGRNLAELSPVTLEKFTPFSSSFRKALHSNYNSEKSSRFTSSRNSVDLSEKELPLRYSLYTLPYLLHQWWYSWLITYMIMYVGSMNLWLKRITTDNKTAASFIQIYGTVQVLSLVIAPIAGLIMDREVNKADDELDPKVRKLKKIKSGFWPMMFTTTCVTAILFARFFDNKAAVYASIVLITLFRSFLIAVSSAFLRIRFPAEHFNRLLGILSTVGACVTLLQFPLFVWEAKAAENVLWVNLFNLICTLIAYLNPLHLVIKPLQEYLIAKESKTNE</sequence>
<feature type="transmembrane region" description="Helical" evidence="1">
    <location>
        <begin position="180"/>
        <end position="202"/>
    </location>
</feature>
<dbReference type="InterPro" id="IPR011701">
    <property type="entry name" value="MFS"/>
</dbReference>
<keyword evidence="1" id="KW-1133">Transmembrane helix</keyword>
<dbReference type="InterPro" id="IPR036259">
    <property type="entry name" value="MFS_trans_sf"/>
</dbReference>
<dbReference type="Gene3D" id="1.20.1250.20">
    <property type="entry name" value="MFS general substrate transporter like domains"/>
    <property type="match status" value="1"/>
</dbReference>
<gene>
    <name evidence="3" type="ORF">B4U79_05262</name>
    <name evidence="2" type="ORF">B4U79_16014</name>
</gene>
<evidence type="ECO:0000256" key="1">
    <source>
        <dbReference type="SAM" id="Phobius"/>
    </source>
</evidence>
<feature type="transmembrane region" description="Helical" evidence="1">
    <location>
        <begin position="118"/>
        <end position="138"/>
    </location>
</feature>
<evidence type="ECO:0000313" key="3">
    <source>
        <dbReference type="EMBL" id="RWS11955.1"/>
    </source>
</evidence>
<dbReference type="EMBL" id="NCKU01001507">
    <property type="protein sequence ID" value="RWS11955.1"/>
    <property type="molecule type" value="Genomic_DNA"/>
</dbReference>
<feature type="transmembrane region" description="Helical" evidence="1">
    <location>
        <begin position="465"/>
        <end position="487"/>
    </location>
</feature>
<protein>
    <submittedName>
        <fullName evidence="3">Solute carrier family 43 member 3-like protein</fullName>
    </submittedName>
</protein>
<evidence type="ECO:0000313" key="4">
    <source>
        <dbReference type="Proteomes" id="UP000285301"/>
    </source>
</evidence>
<dbReference type="Pfam" id="PF07690">
    <property type="entry name" value="MFS_1"/>
    <property type="match status" value="1"/>
</dbReference>
<feature type="transmembrane region" description="Helical" evidence="1">
    <location>
        <begin position="296"/>
        <end position="316"/>
    </location>
</feature>
<dbReference type="OrthoDB" id="6424013at2759"/>
<evidence type="ECO:0000313" key="2">
    <source>
        <dbReference type="EMBL" id="RWS11948.1"/>
    </source>
</evidence>
<proteinExistence type="predicted"/>
<comment type="caution">
    <text evidence="3">The sequence shown here is derived from an EMBL/GenBank/DDBJ whole genome shotgun (WGS) entry which is preliminary data.</text>
</comment>
<dbReference type="SUPFAM" id="SSF103473">
    <property type="entry name" value="MFS general substrate transporter"/>
    <property type="match status" value="1"/>
</dbReference>
<dbReference type="Proteomes" id="UP000285301">
    <property type="component" value="Unassembled WGS sequence"/>
</dbReference>
<dbReference type="STRING" id="1965070.A0A3S3S8I1"/>
<feature type="transmembrane region" description="Helical" evidence="1">
    <location>
        <begin position="328"/>
        <end position="350"/>
    </location>
</feature>
<dbReference type="EMBL" id="NCKU01001508">
    <property type="protein sequence ID" value="RWS11948.1"/>
    <property type="molecule type" value="Genomic_DNA"/>
</dbReference>
<feature type="non-terminal residue" evidence="3">
    <location>
        <position position="503"/>
    </location>
</feature>
<organism evidence="3 4">
    <name type="scientific">Dinothrombium tinctorium</name>
    <dbReference type="NCBI Taxonomy" id="1965070"/>
    <lineage>
        <taxon>Eukaryota</taxon>
        <taxon>Metazoa</taxon>
        <taxon>Ecdysozoa</taxon>
        <taxon>Arthropoda</taxon>
        <taxon>Chelicerata</taxon>
        <taxon>Arachnida</taxon>
        <taxon>Acari</taxon>
        <taxon>Acariformes</taxon>
        <taxon>Trombidiformes</taxon>
        <taxon>Prostigmata</taxon>
        <taxon>Anystina</taxon>
        <taxon>Parasitengona</taxon>
        <taxon>Trombidioidea</taxon>
        <taxon>Trombidiidae</taxon>
        <taxon>Dinothrombium</taxon>
    </lineage>
</organism>
<name>A0A3S3S8I1_9ACAR</name>
<dbReference type="InterPro" id="IPR027197">
    <property type="entry name" value="SLC43A3"/>
</dbReference>
<accession>A0A3S3S8I1</accession>
<dbReference type="PANTHER" id="PTHR20765:SF1">
    <property type="entry name" value="EQUILIBRATIVE NUCLEOBASE TRANSPORTER 1"/>
    <property type="match status" value="1"/>
</dbReference>
<dbReference type="AlphaFoldDB" id="A0A3S3S8I1"/>
<feature type="transmembrane region" description="Helical" evidence="1">
    <location>
        <begin position="66"/>
        <end position="86"/>
    </location>
</feature>
<feature type="transmembrane region" description="Helical" evidence="1">
    <location>
        <begin position="401"/>
        <end position="423"/>
    </location>
</feature>
<dbReference type="GO" id="GO:0022857">
    <property type="term" value="F:transmembrane transporter activity"/>
    <property type="evidence" value="ECO:0007669"/>
    <property type="project" value="InterPro"/>
</dbReference>
<reference evidence="3" key="2">
    <citation type="submission" date="2018-11" db="EMBL/GenBank/DDBJ databases">
        <title>Trombidioid mite genomics.</title>
        <authorList>
            <person name="Dong X."/>
        </authorList>
    </citation>
    <scope>NUCLEOTIDE SEQUENCE</scope>
    <source>
        <strain evidence="3">UoL-WK</strain>
    </source>
</reference>